<accession>A0A1G8Q6E6</accession>
<name>A0A1G8Q6E6_9RHOB</name>
<dbReference type="Proteomes" id="UP000199093">
    <property type="component" value="Unassembled WGS sequence"/>
</dbReference>
<organism evidence="1 2">
    <name type="scientific">Salipiger marinus</name>
    <dbReference type="NCBI Taxonomy" id="555512"/>
    <lineage>
        <taxon>Bacteria</taxon>
        <taxon>Pseudomonadati</taxon>
        <taxon>Pseudomonadota</taxon>
        <taxon>Alphaproteobacteria</taxon>
        <taxon>Rhodobacterales</taxon>
        <taxon>Roseobacteraceae</taxon>
        <taxon>Salipiger</taxon>
    </lineage>
</organism>
<dbReference type="STRING" id="555512.SAMN04487993_1014124"/>
<reference evidence="1 2" key="1">
    <citation type="submission" date="2016-10" db="EMBL/GenBank/DDBJ databases">
        <authorList>
            <person name="de Groot N.N."/>
        </authorList>
    </citation>
    <scope>NUCLEOTIDE SEQUENCE [LARGE SCALE GENOMIC DNA]</scope>
    <source>
        <strain evidence="1 2">DSM 26424</strain>
    </source>
</reference>
<dbReference type="AlphaFoldDB" id="A0A1G8Q6E6"/>
<gene>
    <name evidence="1" type="ORF">SAMN04487993_1014124</name>
</gene>
<proteinExistence type="predicted"/>
<sequence length="46" mass="5018">MTFRTGIVWLATALALAAALGLLPRAEPRDFRMVTPPQVQDGQTHV</sequence>
<keyword evidence="2" id="KW-1185">Reference proteome</keyword>
<evidence type="ECO:0000313" key="1">
    <source>
        <dbReference type="EMBL" id="SDJ00332.1"/>
    </source>
</evidence>
<dbReference type="RefSeq" id="WP_165616852.1">
    <property type="nucleotide sequence ID" value="NZ_FNEJ01000014.1"/>
</dbReference>
<protein>
    <submittedName>
        <fullName evidence="1">Uncharacterized protein</fullName>
    </submittedName>
</protein>
<evidence type="ECO:0000313" key="2">
    <source>
        <dbReference type="Proteomes" id="UP000199093"/>
    </source>
</evidence>
<dbReference type="EMBL" id="FNEJ01000014">
    <property type="protein sequence ID" value="SDJ00332.1"/>
    <property type="molecule type" value="Genomic_DNA"/>
</dbReference>